<keyword evidence="3 4" id="KW-0418">Kinase</keyword>
<dbReference type="GO" id="GO:0046854">
    <property type="term" value="P:phosphatidylinositol phosphate biosynthetic process"/>
    <property type="evidence" value="ECO:0007669"/>
    <property type="project" value="TreeGrafter"/>
</dbReference>
<proteinExistence type="inferred from homology"/>
<dbReference type="InterPro" id="IPR005522">
    <property type="entry name" value="IPK"/>
</dbReference>
<keyword evidence="2 4" id="KW-0808">Transferase</keyword>
<reference evidence="5 6" key="1">
    <citation type="submission" date="2012-10" db="EMBL/GenBank/DDBJ databases">
        <authorList>
            <person name="Zafar N."/>
            <person name="Inman J."/>
            <person name="Hall N."/>
            <person name="Lorenzi H."/>
            <person name="Caler E."/>
        </authorList>
    </citation>
    <scope>NUCLEOTIDE SEQUENCE [LARGE SCALE GENOMIC DNA]</scope>
    <source>
        <strain evidence="5 6">IP1</strain>
    </source>
</reference>
<evidence type="ECO:0000256" key="1">
    <source>
        <dbReference type="ARBA" id="ARBA00007374"/>
    </source>
</evidence>
<comment type="similarity">
    <text evidence="1 4">Belongs to the inositol phosphokinase (IPK) family.</text>
</comment>
<dbReference type="GO" id="GO:0000828">
    <property type="term" value="F:inositol hexakisphosphate kinase activity"/>
    <property type="evidence" value="ECO:0007669"/>
    <property type="project" value="TreeGrafter"/>
</dbReference>
<accession>A0A0A1U3A5</accession>
<dbReference type="PANTHER" id="PTHR12400:SF21">
    <property type="entry name" value="KINASE"/>
    <property type="match status" value="1"/>
</dbReference>
<dbReference type="GO" id="GO:0005737">
    <property type="term" value="C:cytoplasm"/>
    <property type="evidence" value="ECO:0007669"/>
    <property type="project" value="TreeGrafter"/>
</dbReference>
<evidence type="ECO:0000256" key="4">
    <source>
        <dbReference type="RuleBase" id="RU363090"/>
    </source>
</evidence>
<dbReference type="PANTHER" id="PTHR12400">
    <property type="entry name" value="INOSITOL POLYPHOSPHATE KINASE"/>
    <property type="match status" value="1"/>
</dbReference>
<dbReference type="EMBL" id="KB207015">
    <property type="protein sequence ID" value="ELP86096.1"/>
    <property type="molecule type" value="Genomic_DNA"/>
</dbReference>
<evidence type="ECO:0000256" key="3">
    <source>
        <dbReference type="ARBA" id="ARBA00022777"/>
    </source>
</evidence>
<evidence type="ECO:0000313" key="5">
    <source>
        <dbReference type="EMBL" id="ELP86096.1"/>
    </source>
</evidence>
<evidence type="ECO:0000256" key="2">
    <source>
        <dbReference type="ARBA" id="ARBA00022679"/>
    </source>
</evidence>
<dbReference type="OrthoDB" id="338650at2759"/>
<dbReference type="RefSeq" id="XP_004185442.1">
    <property type="nucleotide sequence ID" value="XM_004185394.1"/>
</dbReference>
<name>A0A0A1U3A5_ENTIV</name>
<evidence type="ECO:0000313" key="6">
    <source>
        <dbReference type="Proteomes" id="UP000014680"/>
    </source>
</evidence>
<dbReference type="AlphaFoldDB" id="A0A0A1U3A5"/>
<dbReference type="Pfam" id="PF03770">
    <property type="entry name" value="IPK"/>
    <property type="match status" value="1"/>
</dbReference>
<dbReference type="OMA" id="NDRESLC"/>
<keyword evidence="6" id="KW-1185">Reference proteome</keyword>
<dbReference type="VEuPathDB" id="AmoebaDB:EIN_327430"/>
<dbReference type="EC" id="2.7.-.-" evidence="4"/>
<dbReference type="Proteomes" id="UP000014680">
    <property type="component" value="Unassembled WGS sequence"/>
</dbReference>
<protein>
    <recommendedName>
        <fullName evidence="4">Kinase</fullName>
        <ecNumber evidence="4">2.7.-.-</ecNumber>
    </recommendedName>
</protein>
<sequence length="250" mass="29199">MEVLQLKYPTYISTENKVQAGGHDDCIKISGAFIEKIIPVYVREIEFYEENKDVKELKGLIPTYSKHYLVDGKNAIQIENITFNYIHPCVLDIKICGQSWCDDTTAERLPGRQKLDLKTTTRTLNMRFSGMKLFDGHKTLSVDNLIYRVFNDRESLCELIRPFFDNIGEHKETIKSRYIDQIVKIAEGIKTMKYSFYSSSLLFVYDWNTEKADCRWIDFSHYYNNTKNVTKYDDGVQKGMSNMIDIIKSL</sequence>
<dbReference type="Gene3D" id="3.30.470.160">
    <property type="entry name" value="Inositol polyphosphate kinase"/>
    <property type="match status" value="1"/>
</dbReference>
<organism evidence="5 6">
    <name type="scientific">Entamoeba invadens IP1</name>
    <dbReference type="NCBI Taxonomy" id="370355"/>
    <lineage>
        <taxon>Eukaryota</taxon>
        <taxon>Amoebozoa</taxon>
        <taxon>Evosea</taxon>
        <taxon>Archamoebae</taxon>
        <taxon>Mastigamoebida</taxon>
        <taxon>Entamoebidae</taxon>
        <taxon>Entamoeba</taxon>
    </lineage>
</organism>
<dbReference type="GO" id="GO:0032958">
    <property type="term" value="P:inositol phosphate biosynthetic process"/>
    <property type="evidence" value="ECO:0007669"/>
    <property type="project" value="InterPro"/>
</dbReference>
<dbReference type="GeneID" id="14885132"/>
<dbReference type="InterPro" id="IPR038286">
    <property type="entry name" value="IPK_sf"/>
</dbReference>
<gene>
    <name evidence="5" type="ORF">EIN_327430</name>
</gene>
<dbReference type="GO" id="GO:0005634">
    <property type="term" value="C:nucleus"/>
    <property type="evidence" value="ECO:0007669"/>
    <property type="project" value="TreeGrafter"/>
</dbReference>
<dbReference type="KEGG" id="eiv:EIN_327430"/>
<dbReference type="SUPFAM" id="SSF56104">
    <property type="entry name" value="SAICAR synthase-like"/>
    <property type="match status" value="1"/>
</dbReference>